<dbReference type="EMBL" id="LAZR01000051">
    <property type="protein sequence ID" value="KKN98563.1"/>
    <property type="molecule type" value="Genomic_DNA"/>
</dbReference>
<feature type="compositionally biased region" description="Basic and acidic residues" evidence="1">
    <location>
        <begin position="28"/>
        <end position="41"/>
    </location>
</feature>
<protein>
    <submittedName>
        <fullName evidence="3">Uncharacterized protein</fullName>
    </submittedName>
</protein>
<organism evidence="3">
    <name type="scientific">marine sediment metagenome</name>
    <dbReference type="NCBI Taxonomy" id="412755"/>
    <lineage>
        <taxon>unclassified sequences</taxon>
        <taxon>metagenomes</taxon>
        <taxon>ecological metagenomes</taxon>
    </lineage>
</organism>
<sequence>MFAQHPKIARRWADEQKKSKGRKSFKTMPDKLHTDKSVKPSEFKKQAQAEITIGMIKAAAFREELEKIAIISLSPFDFNIPHAAIALSGAANVGKKASGLAAHAASKKGHKIKNEELAKLLGGTTGLLGGIGGMILGLKYRPQLQKILSKLTKNKTAMLASRPAIPMASTVLGGAVAGAGTGVLVSVRGK</sequence>
<comment type="caution">
    <text evidence="3">The sequence shown here is derived from an EMBL/GenBank/DDBJ whole genome shotgun (WGS) entry which is preliminary data.</text>
</comment>
<evidence type="ECO:0000256" key="1">
    <source>
        <dbReference type="SAM" id="MobiDB-lite"/>
    </source>
</evidence>
<evidence type="ECO:0000256" key="2">
    <source>
        <dbReference type="SAM" id="Phobius"/>
    </source>
</evidence>
<reference evidence="3" key="1">
    <citation type="journal article" date="2015" name="Nature">
        <title>Complex archaea that bridge the gap between prokaryotes and eukaryotes.</title>
        <authorList>
            <person name="Spang A."/>
            <person name="Saw J.H."/>
            <person name="Jorgensen S.L."/>
            <person name="Zaremba-Niedzwiedzka K."/>
            <person name="Martijn J."/>
            <person name="Lind A.E."/>
            <person name="van Eijk R."/>
            <person name="Schleper C."/>
            <person name="Guy L."/>
            <person name="Ettema T.J."/>
        </authorList>
    </citation>
    <scope>NUCLEOTIDE SEQUENCE</scope>
</reference>
<name>A0A0F9Y1I9_9ZZZZ</name>
<accession>A0A0F9Y1I9</accession>
<keyword evidence="2" id="KW-1133">Transmembrane helix</keyword>
<feature type="transmembrane region" description="Helical" evidence="2">
    <location>
        <begin position="117"/>
        <end position="138"/>
    </location>
</feature>
<gene>
    <name evidence="3" type="ORF">LCGC14_0146750</name>
</gene>
<keyword evidence="2" id="KW-0812">Transmembrane</keyword>
<keyword evidence="2" id="KW-0472">Membrane</keyword>
<dbReference type="AlphaFoldDB" id="A0A0F9Y1I9"/>
<proteinExistence type="predicted"/>
<feature type="region of interest" description="Disordered" evidence="1">
    <location>
        <begin position="1"/>
        <end position="41"/>
    </location>
</feature>
<feature type="transmembrane region" description="Helical" evidence="2">
    <location>
        <begin position="164"/>
        <end position="187"/>
    </location>
</feature>
<evidence type="ECO:0000313" key="3">
    <source>
        <dbReference type="EMBL" id="KKN98563.1"/>
    </source>
</evidence>